<name>A0ABU0FJP2_9HYPH</name>
<dbReference type="SUPFAM" id="SSF56672">
    <property type="entry name" value="DNA/RNA polymerases"/>
    <property type="match status" value="1"/>
</dbReference>
<dbReference type="NCBIfam" id="TIGR04416">
    <property type="entry name" value="group_II_RT_mat"/>
    <property type="match status" value="1"/>
</dbReference>
<dbReference type="Gene3D" id="3.30.70.270">
    <property type="match status" value="1"/>
</dbReference>
<dbReference type="Pfam" id="PF00078">
    <property type="entry name" value="RVT_1"/>
    <property type="match status" value="1"/>
</dbReference>
<dbReference type="InterPro" id="IPR000477">
    <property type="entry name" value="RT_dom"/>
</dbReference>
<dbReference type="GO" id="GO:0003964">
    <property type="term" value="F:RNA-directed DNA polymerase activity"/>
    <property type="evidence" value="ECO:0007669"/>
    <property type="project" value="UniProtKB-KW"/>
</dbReference>
<keyword evidence="3" id="KW-0548">Nucleotidyltransferase</keyword>
<dbReference type="EC" id="2.7.7.49" evidence="3"/>
<dbReference type="EMBL" id="JAUSVK010000001">
    <property type="protein sequence ID" value="MDQ0394825.1"/>
    <property type="molecule type" value="Genomic_DNA"/>
</dbReference>
<dbReference type="InterPro" id="IPR043502">
    <property type="entry name" value="DNA/RNA_pol_sf"/>
</dbReference>
<feature type="domain" description="Reverse transcriptase" evidence="2">
    <location>
        <begin position="77"/>
        <end position="316"/>
    </location>
</feature>
<reference evidence="3 4" key="1">
    <citation type="submission" date="2023-07" db="EMBL/GenBank/DDBJ databases">
        <title>Genomic Encyclopedia of Type Strains, Phase IV (KMG-IV): sequencing the most valuable type-strain genomes for metagenomic binning, comparative biology and taxonomic classification.</title>
        <authorList>
            <person name="Goeker M."/>
        </authorList>
    </citation>
    <scope>NUCLEOTIDE SEQUENCE [LARGE SCALE GENOMIC DNA]</scope>
    <source>
        <strain evidence="3 4">DSM 5896</strain>
    </source>
</reference>
<dbReference type="RefSeq" id="WP_307432607.1">
    <property type="nucleotide sequence ID" value="NZ_JAUSVK010000001.1"/>
</dbReference>
<evidence type="ECO:0000256" key="1">
    <source>
        <dbReference type="ARBA" id="ARBA00034120"/>
    </source>
</evidence>
<keyword evidence="3" id="KW-0695">RNA-directed DNA polymerase</keyword>
<keyword evidence="3" id="KW-0808">Transferase</keyword>
<proteinExistence type="inferred from homology"/>
<comment type="caution">
    <text evidence="3">The sequence shown here is derived from an EMBL/GenBank/DDBJ whole genome shotgun (WGS) entry which is preliminary data.</text>
</comment>
<dbReference type="Proteomes" id="UP001237448">
    <property type="component" value="Unassembled WGS sequence"/>
</dbReference>
<evidence type="ECO:0000259" key="2">
    <source>
        <dbReference type="PROSITE" id="PS50878"/>
    </source>
</evidence>
<dbReference type="CDD" id="cd01651">
    <property type="entry name" value="RT_G2_intron"/>
    <property type="match status" value="1"/>
</dbReference>
<accession>A0ABU0FJP2</accession>
<organism evidence="3 4">
    <name type="scientific">Labrys monachus</name>
    <dbReference type="NCBI Taxonomy" id="217067"/>
    <lineage>
        <taxon>Bacteria</taxon>
        <taxon>Pseudomonadati</taxon>
        <taxon>Pseudomonadota</taxon>
        <taxon>Alphaproteobacteria</taxon>
        <taxon>Hyphomicrobiales</taxon>
        <taxon>Xanthobacteraceae</taxon>
        <taxon>Labrys</taxon>
    </lineage>
</organism>
<dbReference type="InterPro" id="IPR043128">
    <property type="entry name" value="Rev_trsase/Diguanyl_cyclase"/>
</dbReference>
<keyword evidence="4" id="KW-1185">Reference proteome</keyword>
<evidence type="ECO:0000313" key="3">
    <source>
        <dbReference type="EMBL" id="MDQ0394825.1"/>
    </source>
</evidence>
<dbReference type="InterPro" id="IPR013597">
    <property type="entry name" value="Mat_intron_G2"/>
</dbReference>
<evidence type="ECO:0000313" key="4">
    <source>
        <dbReference type="Proteomes" id="UP001237448"/>
    </source>
</evidence>
<gene>
    <name evidence="3" type="ORF">J3R73_004617</name>
</gene>
<dbReference type="Pfam" id="PF08388">
    <property type="entry name" value="GIIM"/>
    <property type="match status" value="1"/>
</dbReference>
<comment type="similarity">
    <text evidence="1">Belongs to the bacterial reverse transcriptase family.</text>
</comment>
<dbReference type="InterPro" id="IPR051083">
    <property type="entry name" value="GrpII_Intron_Splice-Mob/Def"/>
</dbReference>
<dbReference type="PANTHER" id="PTHR34047">
    <property type="entry name" value="NUCLEAR INTRON MATURASE 1, MITOCHONDRIAL-RELATED"/>
    <property type="match status" value="1"/>
</dbReference>
<sequence length="455" mass="51120">MRLATPERIRILQRKLYCKAKAEPAFRFYALYDKIYREDILHHAWLRARENGGASGVDGMSFAQIEAGGVENWLAALGKDLASKTYRPQAVRRVIIPKPGGGERPLGIPTIRDRVVQTAAKLVLEPIFEADLERTAYGYRPQRGAAEAIRQVHQHLLGGYTDVVDADLSKYFDTIPHPELMKSVSRRTCDRHVLHLIRMWLKVPVEEQGEDGTRRRVGGKRNRLGTPQGGVVSPLLANLYMNRFLKHWRLAACGEAFRAHVVNYADDFVILSRGHAAEALAWTKAVMTRLGLTINEAKTSVKEARTERFDFLGYTFGPHRHSKDGRLYLGASPSARSLQRLKGKVSDLLVPGNKGSWPDVRDRLNSLLAGWSAYFGYGSLSLTYQAADHHVVDRVRHFLAKRHKEQNSGTSAFSRSTIFAELGVRQLRRVHPVSRRGPYNEATRKAGCGKSARPV</sequence>
<protein>
    <submittedName>
        <fullName evidence="3">RNA-directed DNA polymerase</fullName>
        <ecNumber evidence="3">2.7.7.49</ecNumber>
    </submittedName>
</protein>
<dbReference type="PANTHER" id="PTHR34047:SF8">
    <property type="entry name" value="PROTEIN YKFC"/>
    <property type="match status" value="1"/>
</dbReference>
<dbReference type="InterPro" id="IPR030931">
    <property type="entry name" value="Group_II_RT_mat"/>
</dbReference>
<dbReference type="PROSITE" id="PS50878">
    <property type="entry name" value="RT_POL"/>
    <property type="match status" value="1"/>
</dbReference>